<dbReference type="Proteomes" id="UP001218218">
    <property type="component" value="Unassembled WGS sequence"/>
</dbReference>
<feature type="region of interest" description="Disordered" evidence="1">
    <location>
        <begin position="86"/>
        <end position="105"/>
    </location>
</feature>
<feature type="compositionally biased region" description="Polar residues" evidence="1">
    <location>
        <begin position="157"/>
        <end position="167"/>
    </location>
</feature>
<dbReference type="EMBL" id="JARIHO010000014">
    <property type="protein sequence ID" value="KAJ7350773.1"/>
    <property type="molecule type" value="Genomic_DNA"/>
</dbReference>
<feature type="region of interest" description="Disordered" evidence="1">
    <location>
        <begin position="28"/>
        <end position="69"/>
    </location>
</feature>
<reference evidence="2" key="1">
    <citation type="submission" date="2023-03" db="EMBL/GenBank/DDBJ databases">
        <title>Massive genome expansion in bonnet fungi (Mycena s.s.) driven by repeated elements and novel gene families across ecological guilds.</title>
        <authorList>
            <consortium name="Lawrence Berkeley National Laboratory"/>
            <person name="Harder C.B."/>
            <person name="Miyauchi S."/>
            <person name="Viragh M."/>
            <person name="Kuo A."/>
            <person name="Thoen E."/>
            <person name="Andreopoulos B."/>
            <person name="Lu D."/>
            <person name="Skrede I."/>
            <person name="Drula E."/>
            <person name="Henrissat B."/>
            <person name="Morin E."/>
            <person name="Kohler A."/>
            <person name="Barry K."/>
            <person name="LaButti K."/>
            <person name="Morin E."/>
            <person name="Salamov A."/>
            <person name="Lipzen A."/>
            <person name="Mereny Z."/>
            <person name="Hegedus B."/>
            <person name="Baldrian P."/>
            <person name="Stursova M."/>
            <person name="Weitz H."/>
            <person name="Taylor A."/>
            <person name="Grigoriev I.V."/>
            <person name="Nagy L.G."/>
            <person name="Martin F."/>
            <person name="Kauserud H."/>
        </authorList>
    </citation>
    <scope>NUCLEOTIDE SEQUENCE</scope>
    <source>
        <strain evidence="2">CBHHK002</strain>
    </source>
</reference>
<protein>
    <submittedName>
        <fullName evidence="2">Uncharacterized protein</fullName>
    </submittedName>
</protein>
<feature type="compositionally biased region" description="Acidic residues" evidence="1">
    <location>
        <begin position="55"/>
        <end position="65"/>
    </location>
</feature>
<accession>A0AAD7A6U2</accession>
<comment type="caution">
    <text evidence="2">The sequence shown here is derived from an EMBL/GenBank/DDBJ whole genome shotgun (WGS) entry which is preliminary data.</text>
</comment>
<keyword evidence="3" id="KW-1185">Reference proteome</keyword>
<gene>
    <name evidence="2" type="ORF">DFH08DRAFT_995679</name>
</gene>
<evidence type="ECO:0000313" key="2">
    <source>
        <dbReference type="EMBL" id="KAJ7350773.1"/>
    </source>
</evidence>
<feature type="region of interest" description="Disordered" evidence="1">
    <location>
        <begin position="157"/>
        <end position="184"/>
    </location>
</feature>
<dbReference type="AlphaFoldDB" id="A0AAD7A6U2"/>
<name>A0AAD7A6U2_9AGAR</name>
<evidence type="ECO:0000313" key="3">
    <source>
        <dbReference type="Proteomes" id="UP001218218"/>
    </source>
</evidence>
<feature type="region of interest" description="Disordered" evidence="1">
    <location>
        <begin position="251"/>
        <end position="288"/>
    </location>
</feature>
<proteinExistence type="predicted"/>
<sequence length="288" mass="30713">MRNVSTPPRRKSVINMFTTPPLRRVLFSRSKIPSGDAPSSSYQDCPVAKTAASATDDDSDDDDENTLTATGDISLSYPYWVPGVSGALSPAPKPKSRNGGTPNLRAQLLQRPRPPVRRIASDTYKFRTLTLKGGCSTSTSTPAGTPGRAALIMSNATAKPSSSQVVETTRTRPPTVLSTPARHPGDASISSFCGSIGSIEDEVRISFRASVVDRPLIGAQDPQLSTPQSRFEAFMKSRDLACSPKKQAAAVAPSAVPARPNTRPLRGNARLPARLPIPSWGDMDVDDE</sequence>
<organism evidence="2 3">
    <name type="scientific">Mycena albidolilacea</name>
    <dbReference type="NCBI Taxonomy" id="1033008"/>
    <lineage>
        <taxon>Eukaryota</taxon>
        <taxon>Fungi</taxon>
        <taxon>Dikarya</taxon>
        <taxon>Basidiomycota</taxon>
        <taxon>Agaricomycotina</taxon>
        <taxon>Agaricomycetes</taxon>
        <taxon>Agaricomycetidae</taxon>
        <taxon>Agaricales</taxon>
        <taxon>Marasmiineae</taxon>
        <taxon>Mycenaceae</taxon>
        <taxon>Mycena</taxon>
    </lineage>
</organism>
<evidence type="ECO:0000256" key="1">
    <source>
        <dbReference type="SAM" id="MobiDB-lite"/>
    </source>
</evidence>